<dbReference type="InterPro" id="IPR014710">
    <property type="entry name" value="RmlC-like_jellyroll"/>
</dbReference>
<dbReference type="Pfam" id="PF07883">
    <property type="entry name" value="Cupin_2"/>
    <property type="match status" value="1"/>
</dbReference>
<dbReference type="PIRSF" id="PIRSF029883">
    <property type="entry name" value="KdgF"/>
    <property type="match status" value="1"/>
</dbReference>
<sequence length="109" mass="11872">MFIYKSATQLDDLGNGVTRRILAHGGTMMAVEVTFEQDAVGPLHHHPHEQLTYVLSGRFAFTIDGVTKEVSAGDTLYKAPNIVHGCVCLEAGVLLDTFTPQREDFLAAP</sequence>
<dbReference type="InterPro" id="IPR011051">
    <property type="entry name" value="RmlC_Cupin_sf"/>
</dbReference>
<keyword evidence="3" id="KW-1185">Reference proteome</keyword>
<proteinExistence type="predicted"/>
<gene>
    <name evidence="2" type="ORF">SAMN05518863_10186</name>
</gene>
<dbReference type="InterPro" id="IPR013096">
    <property type="entry name" value="Cupin_2"/>
</dbReference>
<dbReference type="SUPFAM" id="SSF51182">
    <property type="entry name" value="RmlC-like cupins"/>
    <property type="match status" value="1"/>
</dbReference>
<dbReference type="PANTHER" id="PTHR40112:SF1">
    <property type="entry name" value="H2HPP ISOMERASE"/>
    <property type="match status" value="1"/>
</dbReference>
<dbReference type="Proteomes" id="UP000198841">
    <property type="component" value="Unassembled WGS sequence"/>
</dbReference>
<evidence type="ECO:0000313" key="2">
    <source>
        <dbReference type="EMBL" id="SFJ31449.1"/>
    </source>
</evidence>
<dbReference type="InterPro" id="IPR052535">
    <property type="entry name" value="Bacilysin_H2HPP_isomerase"/>
</dbReference>
<dbReference type="Gene3D" id="2.60.120.10">
    <property type="entry name" value="Jelly Rolls"/>
    <property type="match status" value="1"/>
</dbReference>
<name>A0A1I3QCZ7_9GAMM</name>
<organism evidence="2 3">
    <name type="scientific">Candidatus Pantoea symbiotica</name>
    <dbReference type="NCBI Taxonomy" id="1884370"/>
    <lineage>
        <taxon>Bacteria</taxon>
        <taxon>Pseudomonadati</taxon>
        <taxon>Pseudomonadota</taxon>
        <taxon>Gammaproteobacteria</taxon>
        <taxon>Enterobacterales</taxon>
        <taxon>Erwiniaceae</taxon>
        <taxon>Pantoea</taxon>
    </lineage>
</organism>
<dbReference type="RefSeq" id="WP_008110063.1">
    <property type="nucleotide sequence ID" value="NZ_FOSD01000001.1"/>
</dbReference>
<dbReference type="CDD" id="cd02238">
    <property type="entry name" value="cupin_KdgF"/>
    <property type="match status" value="1"/>
</dbReference>
<comment type="caution">
    <text evidence="2">The sequence shown here is derived from an EMBL/GenBank/DDBJ whole genome shotgun (WGS) entry which is preliminary data.</text>
</comment>
<dbReference type="InterPro" id="IPR025499">
    <property type="entry name" value="KdgF"/>
</dbReference>
<accession>A0A1I3QCZ7</accession>
<dbReference type="PANTHER" id="PTHR40112">
    <property type="entry name" value="H2HPP ISOMERASE"/>
    <property type="match status" value="1"/>
</dbReference>
<evidence type="ECO:0000259" key="1">
    <source>
        <dbReference type="Pfam" id="PF07883"/>
    </source>
</evidence>
<protein>
    <submittedName>
        <fullName evidence="2">Cupin domain-containing protein</fullName>
    </submittedName>
</protein>
<reference evidence="2 3" key="1">
    <citation type="submission" date="2016-10" db="EMBL/GenBank/DDBJ databases">
        <authorList>
            <person name="Varghese N."/>
            <person name="Submissions S."/>
        </authorList>
    </citation>
    <scope>NUCLEOTIDE SEQUENCE [LARGE SCALE GENOMIC DNA]</scope>
    <source>
        <strain evidence="2 3">YR512</strain>
    </source>
</reference>
<evidence type="ECO:0000313" key="3">
    <source>
        <dbReference type="Proteomes" id="UP000198841"/>
    </source>
</evidence>
<feature type="domain" description="Cupin type-2" evidence="1">
    <location>
        <begin position="32"/>
        <end position="90"/>
    </location>
</feature>
<dbReference type="EMBL" id="FOSD01000001">
    <property type="protein sequence ID" value="SFJ31449.1"/>
    <property type="molecule type" value="Genomic_DNA"/>
</dbReference>